<proteinExistence type="predicted"/>
<sequence length="137" mass="15143">MIRVGGCPNGHQVQTRHLCFCNQASLVNLGHSSCACWETDYGTEVLAPERLPSSGAETLLLEVFNLCCMEMSNQGGACVPLDKPNWVTPRLGKIFFLGHGYRILPEGARERESREGRKTSFYIIILITSDSVNLIAE</sequence>
<accession>A0AAV4VAU9</accession>
<organism evidence="1 2">
    <name type="scientific">Caerostris darwini</name>
    <dbReference type="NCBI Taxonomy" id="1538125"/>
    <lineage>
        <taxon>Eukaryota</taxon>
        <taxon>Metazoa</taxon>
        <taxon>Ecdysozoa</taxon>
        <taxon>Arthropoda</taxon>
        <taxon>Chelicerata</taxon>
        <taxon>Arachnida</taxon>
        <taxon>Araneae</taxon>
        <taxon>Araneomorphae</taxon>
        <taxon>Entelegynae</taxon>
        <taxon>Araneoidea</taxon>
        <taxon>Araneidae</taxon>
        <taxon>Caerostris</taxon>
    </lineage>
</organism>
<dbReference type="AlphaFoldDB" id="A0AAV4VAU9"/>
<dbReference type="EMBL" id="BPLQ01012725">
    <property type="protein sequence ID" value="GIY67367.1"/>
    <property type="molecule type" value="Genomic_DNA"/>
</dbReference>
<reference evidence="1 2" key="1">
    <citation type="submission" date="2021-06" db="EMBL/GenBank/DDBJ databases">
        <title>Caerostris darwini draft genome.</title>
        <authorList>
            <person name="Kono N."/>
            <person name="Arakawa K."/>
        </authorList>
    </citation>
    <scope>NUCLEOTIDE SEQUENCE [LARGE SCALE GENOMIC DNA]</scope>
</reference>
<evidence type="ECO:0000313" key="2">
    <source>
        <dbReference type="Proteomes" id="UP001054837"/>
    </source>
</evidence>
<gene>
    <name evidence="1" type="ORF">CDAR_255081</name>
</gene>
<name>A0AAV4VAU9_9ARAC</name>
<evidence type="ECO:0000313" key="1">
    <source>
        <dbReference type="EMBL" id="GIY67367.1"/>
    </source>
</evidence>
<keyword evidence="2" id="KW-1185">Reference proteome</keyword>
<dbReference type="Proteomes" id="UP001054837">
    <property type="component" value="Unassembled WGS sequence"/>
</dbReference>
<protein>
    <submittedName>
        <fullName evidence="1">Uncharacterized protein</fullName>
    </submittedName>
</protein>
<comment type="caution">
    <text evidence="1">The sequence shown here is derived from an EMBL/GenBank/DDBJ whole genome shotgun (WGS) entry which is preliminary data.</text>
</comment>